<organism evidence="2 3">
    <name type="scientific">Musa balbisiana</name>
    <name type="common">Banana</name>
    <dbReference type="NCBI Taxonomy" id="52838"/>
    <lineage>
        <taxon>Eukaryota</taxon>
        <taxon>Viridiplantae</taxon>
        <taxon>Streptophyta</taxon>
        <taxon>Embryophyta</taxon>
        <taxon>Tracheophyta</taxon>
        <taxon>Spermatophyta</taxon>
        <taxon>Magnoliopsida</taxon>
        <taxon>Liliopsida</taxon>
        <taxon>Zingiberales</taxon>
        <taxon>Musaceae</taxon>
        <taxon>Musa</taxon>
    </lineage>
</organism>
<name>A0A4S8IF04_MUSBA</name>
<gene>
    <name evidence="2" type="ORF">C4D60_Mb09t05390</name>
</gene>
<evidence type="ECO:0000313" key="2">
    <source>
        <dbReference type="EMBL" id="THU46479.1"/>
    </source>
</evidence>
<proteinExistence type="predicted"/>
<dbReference type="EMBL" id="PYDT01000010">
    <property type="protein sequence ID" value="THU46479.1"/>
    <property type="molecule type" value="Genomic_DNA"/>
</dbReference>
<dbReference type="AlphaFoldDB" id="A0A4S8IF04"/>
<protein>
    <submittedName>
        <fullName evidence="2">Uncharacterized protein</fullName>
    </submittedName>
</protein>
<feature type="compositionally biased region" description="Basic and acidic residues" evidence="1">
    <location>
        <begin position="96"/>
        <end position="105"/>
    </location>
</feature>
<evidence type="ECO:0000256" key="1">
    <source>
        <dbReference type="SAM" id="MobiDB-lite"/>
    </source>
</evidence>
<comment type="caution">
    <text evidence="2">The sequence shown here is derived from an EMBL/GenBank/DDBJ whole genome shotgun (WGS) entry which is preliminary data.</text>
</comment>
<feature type="compositionally biased region" description="Polar residues" evidence="1">
    <location>
        <begin position="80"/>
        <end position="89"/>
    </location>
</feature>
<dbReference type="Proteomes" id="UP000317650">
    <property type="component" value="Chromosome 9"/>
</dbReference>
<accession>A0A4S8IF04</accession>
<feature type="region of interest" description="Disordered" evidence="1">
    <location>
        <begin position="73"/>
        <end position="116"/>
    </location>
</feature>
<sequence>MKPLVNHGCQGLSCWHISFEQKDHEQVQNIQPGSCIKPNTEFQMLDLTEDDAQCSDPSFYTCCTATENIGSEYQKHQKKSSPLDQTDQETVVPKSQPERKFETKPDLSILRSVIHE</sequence>
<reference evidence="2 3" key="1">
    <citation type="journal article" date="2019" name="Nat. Plants">
        <title>Genome sequencing of Musa balbisiana reveals subgenome evolution and function divergence in polyploid bananas.</title>
        <authorList>
            <person name="Yao X."/>
        </authorList>
    </citation>
    <scope>NUCLEOTIDE SEQUENCE [LARGE SCALE GENOMIC DNA]</scope>
    <source>
        <strain evidence="3">cv. DH-PKW</strain>
        <tissue evidence="2">Leaves</tissue>
    </source>
</reference>
<evidence type="ECO:0000313" key="3">
    <source>
        <dbReference type="Proteomes" id="UP000317650"/>
    </source>
</evidence>
<keyword evidence="3" id="KW-1185">Reference proteome</keyword>